<gene>
    <name evidence="2" type="ORF">PCOR1329_LOCUS50781</name>
</gene>
<protein>
    <submittedName>
        <fullName evidence="2">Uncharacterized protein</fullName>
    </submittedName>
</protein>
<feature type="compositionally biased region" description="Acidic residues" evidence="1">
    <location>
        <begin position="83"/>
        <end position="108"/>
    </location>
</feature>
<dbReference type="Proteomes" id="UP001189429">
    <property type="component" value="Unassembled WGS sequence"/>
</dbReference>
<feature type="region of interest" description="Disordered" evidence="1">
    <location>
        <begin position="22"/>
        <end position="114"/>
    </location>
</feature>
<accession>A0ABN9UUX6</accession>
<sequence>MRLVFSPCETVKPPWARQPAQIVLHRHRPRRSGPPVARGLTRVKNELALKRNTARGEREQSHMLRAHRREGRHNANWQSGAWGEEEEEEEGENEEENEEEDEEEEEAEPLYATV</sequence>
<reference evidence="2" key="1">
    <citation type="submission" date="2023-10" db="EMBL/GenBank/DDBJ databases">
        <authorList>
            <person name="Chen Y."/>
            <person name="Shah S."/>
            <person name="Dougan E. K."/>
            <person name="Thang M."/>
            <person name="Chan C."/>
        </authorList>
    </citation>
    <scope>NUCLEOTIDE SEQUENCE [LARGE SCALE GENOMIC DNA]</scope>
</reference>
<keyword evidence="3" id="KW-1185">Reference proteome</keyword>
<name>A0ABN9UUX6_9DINO</name>
<evidence type="ECO:0000313" key="3">
    <source>
        <dbReference type="Proteomes" id="UP001189429"/>
    </source>
</evidence>
<feature type="compositionally biased region" description="Basic and acidic residues" evidence="1">
    <location>
        <begin position="43"/>
        <end position="62"/>
    </location>
</feature>
<evidence type="ECO:0000313" key="2">
    <source>
        <dbReference type="EMBL" id="CAK0862342.1"/>
    </source>
</evidence>
<comment type="caution">
    <text evidence="2">The sequence shown here is derived from an EMBL/GenBank/DDBJ whole genome shotgun (WGS) entry which is preliminary data.</text>
</comment>
<proteinExistence type="predicted"/>
<evidence type="ECO:0000256" key="1">
    <source>
        <dbReference type="SAM" id="MobiDB-lite"/>
    </source>
</evidence>
<dbReference type="EMBL" id="CAUYUJ010016150">
    <property type="protein sequence ID" value="CAK0862342.1"/>
    <property type="molecule type" value="Genomic_DNA"/>
</dbReference>
<organism evidence="2 3">
    <name type="scientific">Prorocentrum cordatum</name>
    <dbReference type="NCBI Taxonomy" id="2364126"/>
    <lineage>
        <taxon>Eukaryota</taxon>
        <taxon>Sar</taxon>
        <taxon>Alveolata</taxon>
        <taxon>Dinophyceae</taxon>
        <taxon>Prorocentrales</taxon>
        <taxon>Prorocentraceae</taxon>
        <taxon>Prorocentrum</taxon>
    </lineage>
</organism>